<evidence type="ECO:0000313" key="2">
    <source>
        <dbReference type="Proteomes" id="UP001168338"/>
    </source>
</evidence>
<dbReference type="RefSeq" id="WP_301665427.1">
    <property type="nucleotide sequence ID" value="NZ_VCYH01000018.1"/>
</dbReference>
<dbReference type="Proteomes" id="UP001168338">
    <property type="component" value="Unassembled WGS sequence"/>
</dbReference>
<protein>
    <submittedName>
        <fullName evidence="1">Uncharacterized protein</fullName>
    </submittedName>
</protein>
<evidence type="ECO:0000313" key="1">
    <source>
        <dbReference type="EMBL" id="MDN7026218.1"/>
    </source>
</evidence>
<sequence length="224" mass="23899">MSLRGSGYRPAVLLLLVLAFAGAASAAPTGSDTPGIERPPIEEISKADILAGIAYMNAHDLVLRRYGTAPPFEDRVQWRAWDDRLAEVVAAARCDIEPYFYPEGPVHSFGHGADGYVRIAFIDNRTPDAATMDEIYGLLESRGEEIGIDDLPVKFVSSPLFELGILNTSPSSEAARRLANAGFGGIAGPDPFARAATVRTILASYGLLSLPEAISAGIGVRYYG</sequence>
<proteinExistence type="predicted"/>
<keyword evidence="2" id="KW-1185">Reference proteome</keyword>
<organism evidence="1 2">
    <name type="scientific">Methanoculleus frigidifontis</name>
    <dbReference type="NCBI Taxonomy" id="2584085"/>
    <lineage>
        <taxon>Archaea</taxon>
        <taxon>Methanobacteriati</taxon>
        <taxon>Methanobacteriota</taxon>
        <taxon>Stenosarchaea group</taxon>
        <taxon>Methanomicrobia</taxon>
        <taxon>Methanomicrobiales</taxon>
        <taxon>Methanomicrobiaceae</taxon>
        <taxon>Methanoculleus</taxon>
    </lineage>
</organism>
<dbReference type="EMBL" id="VCYH01000018">
    <property type="protein sequence ID" value="MDN7026218.1"/>
    <property type="molecule type" value="Genomic_DNA"/>
</dbReference>
<reference evidence="1" key="1">
    <citation type="submission" date="2019-05" db="EMBL/GenBank/DDBJ databases">
        <title>Methanoculleus sp. FWC-SCC1, a methanogenic archaeon isolated from deep marine cold seep.</title>
        <authorList>
            <person name="Chen Y.-W."/>
            <person name="Chen S.-C."/>
            <person name="Teng N.-H."/>
            <person name="Lai M.-C."/>
        </authorList>
    </citation>
    <scope>NUCLEOTIDE SEQUENCE</scope>
    <source>
        <strain evidence="1">FWC-SCC1</strain>
    </source>
</reference>
<accession>A0ABT8ME44</accession>
<gene>
    <name evidence="1" type="ORF">FGU65_15255</name>
</gene>
<name>A0ABT8ME44_9EURY</name>
<comment type="caution">
    <text evidence="1">The sequence shown here is derived from an EMBL/GenBank/DDBJ whole genome shotgun (WGS) entry which is preliminary data.</text>
</comment>